<dbReference type="GO" id="GO:0016787">
    <property type="term" value="F:hydrolase activity"/>
    <property type="evidence" value="ECO:0007669"/>
    <property type="project" value="UniProtKB-KW"/>
</dbReference>
<proteinExistence type="inferred from homology"/>
<dbReference type="EMBL" id="CP000378">
    <property type="protein sequence ID" value="ABF76191.1"/>
    <property type="molecule type" value="Genomic_DNA"/>
</dbReference>
<dbReference type="CDD" id="cd04667">
    <property type="entry name" value="NUDIX_Hydrolase"/>
    <property type="match status" value="1"/>
</dbReference>
<feature type="domain" description="Nudix hydrolase" evidence="4">
    <location>
        <begin position="38"/>
        <end position="165"/>
    </location>
</feature>
<dbReference type="PANTHER" id="PTHR43046:SF14">
    <property type="entry name" value="MUTT_NUDIX FAMILY PROTEIN"/>
    <property type="match status" value="1"/>
</dbReference>
<sequence length="185" mass="20155">MPAGAAAKRACTLLYKAVDLSITRCLPCMTLPDPADFPVRAVPLAPLAKERATIICHRNQRVLLVARGRASRWTLPGGVIRRGESALDAAHRELREETGLADLELAYFFYVDGSVKRHHVFVASLPLGAHACPGREIALCRWVGIDAVSHWPASAPTQRIIRQFAGLCAASDLQPRALTRLSSSR</sequence>
<organism evidence="5">
    <name type="scientific">Burkholderia orbicola (strain AU 1054)</name>
    <dbReference type="NCBI Taxonomy" id="331271"/>
    <lineage>
        <taxon>Bacteria</taxon>
        <taxon>Pseudomonadati</taxon>
        <taxon>Pseudomonadota</taxon>
        <taxon>Betaproteobacteria</taxon>
        <taxon>Burkholderiales</taxon>
        <taxon>Burkholderiaceae</taxon>
        <taxon>Burkholderia</taxon>
        <taxon>Burkholderia cepacia complex</taxon>
        <taxon>Burkholderia orbicola</taxon>
    </lineage>
</organism>
<dbReference type="PRINTS" id="PR00502">
    <property type="entry name" value="NUDIXFAMILY"/>
</dbReference>
<dbReference type="AlphaFoldDB" id="A0A0H2XNP1"/>
<reference evidence="5" key="1">
    <citation type="submission" date="2006-05" db="EMBL/GenBank/DDBJ databases">
        <title>Complete sequence of chromosome 1 of Burkholderia cenocepacia AU 1054.</title>
        <authorList>
            <consortium name="US DOE Joint Genome Institute"/>
            <person name="Copeland A."/>
            <person name="Lucas S."/>
            <person name="Lapidus A."/>
            <person name="Barry K."/>
            <person name="Detter J.C."/>
            <person name="Glavina del Rio T."/>
            <person name="Hammon N."/>
            <person name="Israni S."/>
            <person name="Dalin E."/>
            <person name="Tice H."/>
            <person name="Pitluck S."/>
            <person name="Chain P."/>
            <person name="Malfatti S."/>
            <person name="Shin M."/>
            <person name="Vergez L."/>
            <person name="Schmutz J."/>
            <person name="Larimer F."/>
            <person name="Land M."/>
            <person name="Hauser L."/>
            <person name="Kyrpides N."/>
            <person name="Lykidis A."/>
            <person name="LiPuma J.J."/>
            <person name="Konstantinidis K."/>
            <person name="Tiedje J.M."/>
            <person name="Richardson P."/>
        </authorList>
    </citation>
    <scope>NUCLEOTIDE SEQUENCE [LARGE SCALE GENOMIC DNA]</scope>
    <source>
        <strain evidence="5">AU 1054</strain>
    </source>
</reference>
<keyword evidence="2 3" id="KW-0378">Hydrolase</keyword>
<evidence type="ECO:0000256" key="3">
    <source>
        <dbReference type="RuleBase" id="RU003476"/>
    </source>
</evidence>
<dbReference type="InterPro" id="IPR000086">
    <property type="entry name" value="NUDIX_hydrolase_dom"/>
</dbReference>
<dbReference type="Gene3D" id="3.90.79.10">
    <property type="entry name" value="Nucleoside Triphosphate Pyrophosphohydrolase"/>
    <property type="match status" value="1"/>
</dbReference>
<dbReference type="PANTHER" id="PTHR43046">
    <property type="entry name" value="GDP-MANNOSE MANNOSYL HYDROLASE"/>
    <property type="match status" value="1"/>
</dbReference>
<accession>A0A0H2XNP1</accession>
<evidence type="ECO:0000256" key="2">
    <source>
        <dbReference type="ARBA" id="ARBA00022801"/>
    </source>
</evidence>
<evidence type="ECO:0000256" key="1">
    <source>
        <dbReference type="ARBA" id="ARBA00001946"/>
    </source>
</evidence>
<protein>
    <submittedName>
        <fullName evidence="5">NUDIX hydrolase</fullName>
    </submittedName>
</protein>
<comment type="cofactor">
    <cofactor evidence="1">
        <name>Mg(2+)</name>
        <dbReference type="ChEBI" id="CHEBI:18420"/>
    </cofactor>
</comment>
<dbReference type="Pfam" id="PF00293">
    <property type="entry name" value="NUDIX"/>
    <property type="match status" value="1"/>
</dbReference>
<evidence type="ECO:0000313" key="5">
    <source>
        <dbReference type="EMBL" id="ABF76191.1"/>
    </source>
</evidence>
<gene>
    <name evidence="5" type="ordered locus">Bcen_1285</name>
</gene>
<dbReference type="InterPro" id="IPR015797">
    <property type="entry name" value="NUDIX_hydrolase-like_dom_sf"/>
</dbReference>
<dbReference type="SUPFAM" id="SSF55811">
    <property type="entry name" value="Nudix"/>
    <property type="match status" value="1"/>
</dbReference>
<dbReference type="InterPro" id="IPR020084">
    <property type="entry name" value="NUDIX_hydrolase_CS"/>
</dbReference>
<dbReference type="PROSITE" id="PS00893">
    <property type="entry name" value="NUDIX_BOX"/>
    <property type="match status" value="1"/>
</dbReference>
<dbReference type="HOGENOM" id="CLU_037162_25_0_4"/>
<dbReference type="InterPro" id="IPR020476">
    <property type="entry name" value="Nudix_hydrolase"/>
</dbReference>
<dbReference type="PROSITE" id="PS51462">
    <property type="entry name" value="NUDIX"/>
    <property type="match status" value="1"/>
</dbReference>
<name>A0A0H2XNP1_BURO1</name>
<comment type="similarity">
    <text evidence="3">Belongs to the Nudix hydrolase family.</text>
</comment>
<evidence type="ECO:0000259" key="4">
    <source>
        <dbReference type="PROSITE" id="PS51462"/>
    </source>
</evidence>